<dbReference type="InterPro" id="IPR006202">
    <property type="entry name" value="Neur_chan_lig-bd"/>
</dbReference>
<dbReference type="Proteomes" id="UP000887565">
    <property type="component" value="Unplaced"/>
</dbReference>
<dbReference type="GO" id="GO:0016020">
    <property type="term" value="C:membrane"/>
    <property type="evidence" value="ECO:0007669"/>
    <property type="project" value="InterPro"/>
</dbReference>
<accession>A0A915IIG9</accession>
<protein>
    <submittedName>
        <fullName evidence="3">Neurotransmitter-gated ion-channel ligand-binding domain-containing protein</fullName>
    </submittedName>
</protein>
<organism evidence="2 3">
    <name type="scientific">Romanomermis culicivorax</name>
    <name type="common">Nematode worm</name>
    <dbReference type="NCBI Taxonomy" id="13658"/>
    <lineage>
        <taxon>Eukaryota</taxon>
        <taxon>Metazoa</taxon>
        <taxon>Ecdysozoa</taxon>
        <taxon>Nematoda</taxon>
        <taxon>Enoplea</taxon>
        <taxon>Dorylaimia</taxon>
        <taxon>Mermithida</taxon>
        <taxon>Mermithoidea</taxon>
        <taxon>Mermithidae</taxon>
        <taxon>Romanomermis</taxon>
    </lineage>
</organism>
<keyword evidence="2" id="KW-1185">Reference proteome</keyword>
<dbReference type="Gene3D" id="2.70.170.10">
    <property type="entry name" value="Neurotransmitter-gated ion-channel ligand-binding domain"/>
    <property type="match status" value="1"/>
</dbReference>
<proteinExistence type="predicted"/>
<dbReference type="GO" id="GO:0005230">
    <property type="term" value="F:extracellular ligand-gated monoatomic ion channel activity"/>
    <property type="evidence" value="ECO:0007669"/>
    <property type="project" value="InterPro"/>
</dbReference>
<dbReference type="Pfam" id="PF02931">
    <property type="entry name" value="Neur_chan_LBD"/>
    <property type="match status" value="1"/>
</dbReference>
<reference evidence="3" key="1">
    <citation type="submission" date="2022-11" db="UniProtKB">
        <authorList>
            <consortium name="WormBaseParasite"/>
        </authorList>
    </citation>
    <scope>IDENTIFICATION</scope>
</reference>
<dbReference type="WBParaSite" id="nRc.2.0.1.t13609-RA">
    <property type="protein sequence ID" value="nRc.2.0.1.t13609-RA"/>
    <property type="gene ID" value="nRc.2.0.1.g13609"/>
</dbReference>
<dbReference type="AlphaFoldDB" id="A0A915IIG9"/>
<evidence type="ECO:0000313" key="3">
    <source>
        <dbReference type="WBParaSite" id="nRc.2.0.1.t13609-RA"/>
    </source>
</evidence>
<name>A0A915IIG9_ROMCU</name>
<sequence length="232" mass="26602">MRIKIFSLLRSFRINHLCEKVGKYFFHFFREIVEMCIFLRLSRSFFLVLFVVNCPVNLKISKSNERASAGASDHGILKSLLANYGDPKTAPTPGPVQVRVELATHYSPVLINRYGWPVLEMTNLWILQHWSDQRLNFRDLSGDRDIKNVSLPFEEMSKIWTPGLVTVNDLELKIRTSHKENIFVVVSEDGQVLVSTRVSVLAPCQTNCANEIRCKLILESGSENIEKYELTV</sequence>
<feature type="domain" description="Neurotransmitter-gated ion-channel ligand-binding" evidence="1">
    <location>
        <begin position="121"/>
        <end position="225"/>
    </location>
</feature>
<evidence type="ECO:0000313" key="2">
    <source>
        <dbReference type="Proteomes" id="UP000887565"/>
    </source>
</evidence>
<evidence type="ECO:0000259" key="1">
    <source>
        <dbReference type="Pfam" id="PF02931"/>
    </source>
</evidence>
<dbReference type="InterPro" id="IPR036734">
    <property type="entry name" value="Neur_chan_lig-bd_sf"/>
</dbReference>
<dbReference type="SUPFAM" id="SSF63712">
    <property type="entry name" value="Nicotinic receptor ligand binding domain-like"/>
    <property type="match status" value="1"/>
</dbReference>